<evidence type="ECO:0000313" key="1">
    <source>
        <dbReference type="EMBL" id="KAK4224101.1"/>
    </source>
</evidence>
<proteinExistence type="predicted"/>
<reference evidence="1" key="2">
    <citation type="submission" date="2023-05" db="EMBL/GenBank/DDBJ databases">
        <authorList>
            <consortium name="Lawrence Berkeley National Laboratory"/>
            <person name="Steindorff A."/>
            <person name="Hensen N."/>
            <person name="Bonometti L."/>
            <person name="Westerberg I."/>
            <person name="Brannstrom I.O."/>
            <person name="Guillou S."/>
            <person name="Cros-Aarteil S."/>
            <person name="Calhoun S."/>
            <person name="Haridas S."/>
            <person name="Kuo A."/>
            <person name="Mondo S."/>
            <person name="Pangilinan J."/>
            <person name="Riley R."/>
            <person name="Labutti K."/>
            <person name="Andreopoulos B."/>
            <person name="Lipzen A."/>
            <person name="Chen C."/>
            <person name="Yanf M."/>
            <person name="Daum C."/>
            <person name="Ng V."/>
            <person name="Clum A."/>
            <person name="Ohm R."/>
            <person name="Martin F."/>
            <person name="Silar P."/>
            <person name="Natvig D."/>
            <person name="Lalanne C."/>
            <person name="Gautier V."/>
            <person name="Ament-Velasquez S.L."/>
            <person name="Kruys A."/>
            <person name="Hutchinson M.I."/>
            <person name="Powell A.J."/>
            <person name="Barry K."/>
            <person name="Miller A.N."/>
            <person name="Grigoriev I.V."/>
            <person name="Debuchy R."/>
            <person name="Gladieux P."/>
            <person name="Thoren M.H."/>
            <person name="Johannesson H."/>
        </authorList>
    </citation>
    <scope>NUCLEOTIDE SEQUENCE</scope>
    <source>
        <strain evidence="1">CBS 990.96</strain>
    </source>
</reference>
<keyword evidence="2" id="KW-1185">Reference proteome</keyword>
<reference evidence="1" key="1">
    <citation type="journal article" date="2023" name="Mol. Phylogenet. Evol.">
        <title>Genome-scale phylogeny and comparative genomics of the fungal order Sordariales.</title>
        <authorList>
            <person name="Hensen N."/>
            <person name="Bonometti L."/>
            <person name="Westerberg I."/>
            <person name="Brannstrom I.O."/>
            <person name="Guillou S."/>
            <person name="Cros-Aarteil S."/>
            <person name="Calhoun S."/>
            <person name="Haridas S."/>
            <person name="Kuo A."/>
            <person name="Mondo S."/>
            <person name="Pangilinan J."/>
            <person name="Riley R."/>
            <person name="LaButti K."/>
            <person name="Andreopoulos B."/>
            <person name="Lipzen A."/>
            <person name="Chen C."/>
            <person name="Yan M."/>
            <person name="Daum C."/>
            <person name="Ng V."/>
            <person name="Clum A."/>
            <person name="Steindorff A."/>
            <person name="Ohm R.A."/>
            <person name="Martin F."/>
            <person name="Silar P."/>
            <person name="Natvig D.O."/>
            <person name="Lalanne C."/>
            <person name="Gautier V."/>
            <person name="Ament-Velasquez S.L."/>
            <person name="Kruys A."/>
            <person name="Hutchinson M.I."/>
            <person name="Powell A.J."/>
            <person name="Barry K."/>
            <person name="Miller A.N."/>
            <person name="Grigoriev I.V."/>
            <person name="Debuchy R."/>
            <person name="Gladieux P."/>
            <person name="Hiltunen Thoren M."/>
            <person name="Johannesson H."/>
        </authorList>
    </citation>
    <scope>NUCLEOTIDE SEQUENCE</scope>
    <source>
        <strain evidence="1">CBS 990.96</strain>
    </source>
</reference>
<gene>
    <name evidence="1" type="ORF">QBC38DRAFT_446782</name>
</gene>
<dbReference type="AlphaFoldDB" id="A0AAN7GPS3"/>
<evidence type="ECO:0000313" key="2">
    <source>
        <dbReference type="Proteomes" id="UP001301958"/>
    </source>
</evidence>
<dbReference type="Proteomes" id="UP001301958">
    <property type="component" value="Unassembled WGS sequence"/>
</dbReference>
<name>A0AAN7GPS3_9PEZI</name>
<organism evidence="1 2">
    <name type="scientific">Podospora fimiseda</name>
    <dbReference type="NCBI Taxonomy" id="252190"/>
    <lineage>
        <taxon>Eukaryota</taxon>
        <taxon>Fungi</taxon>
        <taxon>Dikarya</taxon>
        <taxon>Ascomycota</taxon>
        <taxon>Pezizomycotina</taxon>
        <taxon>Sordariomycetes</taxon>
        <taxon>Sordariomycetidae</taxon>
        <taxon>Sordariales</taxon>
        <taxon>Podosporaceae</taxon>
        <taxon>Podospora</taxon>
    </lineage>
</organism>
<comment type="caution">
    <text evidence="1">The sequence shown here is derived from an EMBL/GenBank/DDBJ whole genome shotgun (WGS) entry which is preliminary data.</text>
</comment>
<accession>A0AAN7GPS3</accession>
<protein>
    <submittedName>
        <fullName evidence="1">Uncharacterized protein</fullName>
    </submittedName>
</protein>
<sequence>MSPGLLGISVDALSASFGATSSQNMRIKFFSVGFQLHQLLDLKDAWDGQFEKPQDLREFQVRCIGCSRWEARSAFPYMVVKTDDEDRPGRTKIKMQDDPDSTLCNSCFVRVSGRCQETATKLAQQLIKMMEKEEKKLIKKLVCYWVWMISDIKADEDELLDLFRQATITLKELERPCLSPHEADGPEYEYTMNYYRIDLKAEGLVCDVLSALIKSGTKGITAFRDTLSGEIRVFRNCSRHKHLSGVWKFPGCARLTGDLESVSQTLELFKDARANNPDLIIDFFLSQDKGRKTLT</sequence>
<dbReference type="EMBL" id="MU865404">
    <property type="protein sequence ID" value="KAK4224101.1"/>
    <property type="molecule type" value="Genomic_DNA"/>
</dbReference>